<organism evidence="2">
    <name type="scientific">Corethron hystrix</name>
    <dbReference type="NCBI Taxonomy" id="216773"/>
    <lineage>
        <taxon>Eukaryota</taxon>
        <taxon>Sar</taxon>
        <taxon>Stramenopiles</taxon>
        <taxon>Ochrophyta</taxon>
        <taxon>Bacillariophyta</taxon>
        <taxon>Coscinodiscophyceae</taxon>
        <taxon>Corethrophycidae</taxon>
        <taxon>Corethrales</taxon>
        <taxon>Corethraceae</taxon>
        <taxon>Corethron</taxon>
    </lineage>
</organism>
<feature type="compositionally biased region" description="Basic residues" evidence="1">
    <location>
        <begin position="10"/>
        <end position="31"/>
    </location>
</feature>
<evidence type="ECO:0000313" key="2">
    <source>
        <dbReference type="EMBL" id="CAD8894484.1"/>
    </source>
</evidence>
<accession>A0A7S1FXV2</accession>
<sequence>MEASTQTIRSRLHKKRTCAKKRTSAKKRKGGQKSENSKESDFSMKTRKDVKTNKINDAVNCVTKIPSVPSHRNHLGLSNDHNQRGFKLFGVEDTHTKDTSLNDTITNSVERPSSTDGQYNSFCGVLGQHRQYNSNPCSGFDLQAHDPSFKNAKNNSEGKQMAQSLFPFKYYMTSLDLPVYPDQRCSRSSDVVNLYSEEE</sequence>
<gene>
    <name evidence="2" type="ORF">CHYS00102_LOCUS21697</name>
</gene>
<evidence type="ECO:0000256" key="1">
    <source>
        <dbReference type="SAM" id="MobiDB-lite"/>
    </source>
</evidence>
<reference evidence="2" key="1">
    <citation type="submission" date="2021-01" db="EMBL/GenBank/DDBJ databases">
        <authorList>
            <person name="Corre E."/>
            <person name="Pelletier E."/>
            <person name="Niang G."/>
            <person name="Scheremetjew M."/>
            <person name="Finn R."/>
            <person name="Kale V."/>
            <person name="Holt S."/>
            <person name="Cochrane G."/>
            <person name="Meng A."/>
            <person name="Brown T."/>
            <person name="Cohen L."/>
        </authorList>
    </citation>
    <scope>NUCLEOTIDE SEQUENCE</scope>
    <source>
        <strain evidence="2">308</strain>
    </source>
</reference>
<protein>
    <submittedName>
        <fullName evidence="2">Uncharacterized protein</fullName>
    </submittedName>
</protein>
<feature type="compositionally biased region" description="Basic and acidic residues" evidence="1">
    <location>
        <begin position="35"/>
        <end position="51"/>
    </location>
</feature>
<dbReference type="AlphaFoldDB" id="A0A7S1FXV2"/>
<feature type="region of interest" description="Disordered" evidence="1">
    <location>
        <begin position="1"/>
        <end position="51"/>
    </location>
</feature>
<dbReference type="EMBL" id="HBFR01029815">
    <property type="protein sequence ID" value="CAD8894484.1"/>
    <property type="molecule type" value="Transcribed_RNA"/>
</dbReference>
<name>A0A7S1FXV2_9STRA</name>
<proteinExistence type="predicted"/>